<comment type="domain">
    <text evidence="10">The Q motif is unique to and characteristic of the DEAD box family of RNA helicases and controls ATP binding and hydrolysis.</text>
</comment>
<evidence type="ECO:0000259" key="13">
    <source>
        <dbReference type="PROSITE" id="PS51194"/>
    </source>
</evidence>
<dbReference type="CDD" id="cd17946">
    <property type="entry name" value="DEADc_DDX24"/>
    <property type="match status" value="1"/>
</dbReference>
<accession>A0AA39V6Y3</accession>
<dbReference type="PROSITE" id="PS51192">
    <property type="entry name" value="HELICASE_ATP_BIND_1"/>
    <property type="match status" value="1"/>
</dbReference>
<evidence type="ECO:0000256" key="8">
    <source>
        <dbReference type="PROSITE-ProRule" id="PRU00552"/>
    </source>
</evidence>
<organism evidence="15 16">
    <name type="scientific">Cladonia borealis</name>
    <dbReference type="NCBI Taxonomy" id="184061"/>
    <lineage>
        <taxon>Eukaryota</taxon>
        <taxon>Fungi</taxon>
        <taxon>Dikarya</taxon>
        <taxon>Ascomycota</taxon>
        <taxon>Pezizomycotina</taxon>
        <taxon>Lecanoromycetes</taxon>
        <taxon>OSLEUM clade</taxon>
        <taxon>Lecanoromycetidae</taxon>
        <taxon>Lecanorales</taxon>
        <taxon>Lecanorineae</taxon>
        <taxon>Cladoniaceae</taxon>
        <taxon>Cladonia</taxon>
    </lineage>
</organism>
<dbReference type="AlphaFoldDB" id="A0AA39V6Y3"/>
<dbReference type="InterPro" id="IPR001650">
    <property type="entry name" value="Helicase_C-like"/>
</dbReference>
<comment type="subcellular location">
    <subcellularLocation>
        <location evidence="1">Nucleus</location>
        <location evidence="1">Nucleolus</location>
    </subcellularLocation>
</comment>
<feature type="domain" description="Helicase C-terminal" evidence="13">
    <location>
        <begin position="492"/>
        <end position="641"/>
    </location>
</feature>
<dbReference type="GO" id="GO:0003724">
    <property type="term" value="F:RNA helicase activity"/>
    <property type="evidence" value="ECO:0007669"/>
    <property type="project" value="UniProtKB-EC"/>
</dbReference>
<gene>
    <name evidence="15" type="ORF">JMJ35_002598</name>
</gene>
<dbReference type="SMART" id="SM00487">
    <property type="entry name" value="DEXDc"/>
    <property type="match status" value="1"/>
</dbReference>
<name>A0AA39V6Y3_9LECA</name>
<feature type="short sequence motif" description="Q motif" evidence="8">
    <location>
        <begin position="202"/>
        <end position="230"/>
    </location>
</feature>
<keyword evidence="2" id="KW-0698">rRNA processing</keyword>
<dbReference type="GO" id="GO:0005730">
    <property type="term" value="C:nucleolus"/>
    <property type="evidence" value="ECO:0007669"/>
    <property type="project" value="UniProtKB-SubCell"/>
</dbReference>
<keyword evidence="16" id="KW-1185">Reference proteome</keyword>
<feature type="domain" description="Helicase ATP-binding" evidence="12">
    <location>
        <begin position="233"/>
        <end position="442"/>
    </location>
</feature>
<feature type="domain" description="DEAD-box RNA helicase Q" evidence="14">
    <location>
        <begin position="202"/>
        <end position="230"/>
    </location>
</feature>
<dbReference type="Proteomes" id="UP001166286">
    <property type="component" value="Unassembled WGS sequence"/>
</dbReference>
<dbReference type="GO" id="GO:0005524">
    <property type="term" value="F:ATP binding"/>
    <property type="evidence" value="ECO:0007669"/>
    <property type="project" value="UniProtKB-UniRule"/>
</dbReference>
<comment type="caution">
    <text evidence="15">The sequence shown here is derived from an EMBL/GenBank/DDBJ whole genome shotgun (WGS) entry which is preliminary data.</text>
</comment>
<keyword evidence="7 10" id="KW-0694">RNA-binding</keyword>
<comment type="similarity">
    <text evidence="9">Belongs to the DEAD box helicase family.</text>
</comment>
<dbReference type="Pfam" id="PF00270">
    <property type="entry name" value="DEAD"/>
    <property type="match status" value="1"/>
</dbReference>
<proteinExistence type="inferred from homology"/>
<evidence type="ECO:0000256" key="4">
    <source>
        <dbReference type="ARBA" id="ARBA00022801"/>
    </source>
</evidence>
<dbReference type="InterPro" id="IPR014001">
    <property type="entry name" value="Helicase_ATP-bd"/>
</dbReference>
<evidence type="ECO:0000259" key="14">
    <source>
        <dbReference type="PROSITE" id="PS51195"/>
    </source>
</evidence>
<comment type="function">
    <text evidence="10">RNA helicase.</text>
</comment>
<evidence type="ECO:0000313" key="16">
    <source>
        <dbReference type="Proteomes" id="UP001166286"/>
    </source>
</evidence>
<dbReference type="PROSITE" id="PS00039">
    <property type="entry name" value="DEAD_ATP_HELICASE"/>
    <property type="match status" value="1"/>
</dbReference>
<evidence type="ECO:0000256" key="1">
    <source>
        <dbReference type="ARBA" id="ARBA00004604"/>
    </source>
</evidence>
<dbReference type="SMART" id="SM00490">
    <property type="entry name" value="HELICc"/>
    <property type="match status" value="1"/>
</dbReference>
<dbReference type="GO" id="GO:0016787">
    <property type="term" value="F:hydrolase activity"/>
    <property type="evidence" value="ECO:0007669"/>
    <property type="project" value="UniProtKB-KW"/>
</dbReference>
<evidence type="ECO:0000256" key="11">
    <source>
        <dbReference type="SAM" id="MobiDB-lite"/>
    </source>
</evidence>
<feature type="region of interest" description="Disordered" evidence="11">
    <location>
        <begin position="1"/>
        <end position="29"/>
    </location>
</feature>
<dbReference type="CDD" id="cd18787">
    <property type="entry name" value="SF2_C_DEAD"/>
    <property type="match status" value="1"/>
</dbReference>
<dbReference type="Gene3D" id="3.40.50.300">
    <property type="entry name" value="P-loop containing nucleotide triphosphate hydrolases"/>
    <property type="match status" value="2"/>
</dbReference>
<dbReference type="GO" id="GO:0006364">
    <property type="term" value="P:rRNA processing"/>
    <property type="evidence" value="ECO:0007669"/>
    <property type="project" value="UniProtKB-KW"/>
</dbReference>
<dbReference type="EMBL" id="JAFEKC020000004">
    <property type="protein sequence ID" value="KAK0515219.1"/>
    <property type="molecule type" value="Genomic_DNA"/>
</dbReference>
<evidence type="ECO:0000256" key="6">
    <source>
        <dbReference type="ARBA" id="ARBA00022840"/>
    </source>
</evidence>
<evidence type="ECO:0000256" key="2">
    <source>
        <dbReference type="ARBA" id="ARBA00022552"/>
    </source>
</evidence>
<dbReference type="InterPro" id="IPR000629">
    <property type="entry name" value="RNA-helicase_DEAD-box_CS"/>
</dbReference>
<protein>
    <recommendedName>
        <fullName evidence="10">ATP-dependent RNA helicase</fullName>
        <ecNumber evidence="10">3.6.4.13</ecNumber>
    </recommendedName>
</protein>
<evidence type="ECO:0000256" key="7">
    <source>
        <dbReference type="ARBA" id="ARBA00022884"/>
    </source>
</evidence>
<reference evidence="15" key="1">
    <citation type="submission" date="2023-03" db="EMBL/GenBank/DDBJ databases">
        <title>Complete genome of Cladonia borealis.</title>
        <authorList>
            <person name="Park H."/>
        </authorList>
    </citation>
    <scope>NUCLEOTIDE SEQUENCE</scope>
    <source>
        <strain evidence="15">ANT050790</strain>
    </source>
</reference>
<keyword evidence="3 9" id="KW-0547">Nucleotide-binding</keyword>
<feature type="region of interest" description="Disordered" evidence="11">
    <location>
        <begin position="129"/>
        <end position="172"/>
    </location>
</feature>
<dbReference type="PANTHER" id="PTHR24031">
    <property type="entry name" value="RNA HELICASE"/>
    <property type="match status" value="1"/>
</dbReference>
<evidence type="ECO:0000259" key="12">
    <source>
        <dbReference type="PROSITE" id="PS51192"/>
    </source>
</evidence>
<keyword evidence="6 9" id="KW-0067">ATP-binding</keyword>
<dbReference type="PROSITE" id="PS51194">
    <property type="entry name" value="HELICASE_CTER"/>
    <property type="match status" value="1"/>
</dbReference>
<comment type="catalytic activity">
    <reaction evidence="10">
        <text>ATP + H2O = ADP + phosphate + H(+)</text>
        <dbReference type="Rhea" id="RHEA:13065"/>
        <dbReference type="ChEBI" id="CHEBI:15377"/>
        <dbReference type="ChEBI" id="CHEBI:15378"/>
        <dbReference type="ChEBI" id="CHEBI:30616"/>
        <dbReference type="ChEBI" id="CHEBI:43474"/>
        <dbReference type="ChEBI" id="CHEBI:456216"/>
        <dbReference type="EC" id="3.6.4.13"/>
    </reaction>
</comment>
<feature type="compositionally biased region" description="Basic and acidic residues" evidence="11">
    <location>
        <begin position="132"/>
        <end position="169"/>
    </location>
</feature>
<evidence type="ECO:0000256" key="3">
    <source>
        <dbReference type="ARBA" id="ARBA00022741"/>
    </source>
</evidence>
<dbReference type="InterPro" id="IPR027417">
    <property type="entry name" value="P-loop_NTPase"/>
</dbReference>
<dbReference type="PROSITE" id="PS51195">
    <property type="entry name" value="Q_MOTIF"/>
    <property type="match status" value="1"/>
</dbReference>
<evidence type="ECO:0000256" key="10">
    <source>
        <dbReference type="RuleBase" id="RU365068"/>
    </source>
</evidence>
<evidence type="ECO:0000256" key="5">
    <source>
        <dbReference type="ARBA" id="ARBA00022806"/>
    </source>
</evidence>
<evidence type="ECO:0000256" key="9">
    <source>
        <dbReference type="RuleBase" id="RU000492"/>
    </source>
</evidence>
<dbReference type="GO" id="GO:0003723">
    <property type="term" value="F:RNA binding"/>
    <property type="evidence" value="ECO:0007669"/>
    <property type="project" value="UniProtKB-UniRule"/>
</dbReference>
<dbReference type="InterPro" id="IPR011545">
    <property type="entry name" value="DEAD/DEAH_box_helicase_dom"/>
</dbReference>
<dbReference type="SUPFAM" id="SSF52540">
    <property type="entry name" value="P-loop containing nucleoside triphosphate hydrolases"/>
    <property type="match status" value="1"/>
</dbReference>
<dbReference type="Pfam" id="PF00271">
    <property type="entry name" value="Helicase_C"/>
    <property type="match status" value="1"/>
</dbReference>
<dbReference type="EC" id="3.6.4.13" evidence="10"/>
<dbReference type="InterPro" id="IPR014014">
    <property type="entry name" value="RNA_helicase_DEAD_Q_motif"/>
</dbReference>
<sequence>MAPIVNKRARLEVNSGSRKRRKHGQEVNKLFQKSSARPVSLDSLPWQEVAFPESGFEDAEGFFGLEEISNVGVVKDPKLGKVEYRISSDIPRSKPQEMSNQVAELKHTKNTAPWGVAAEDDQWEGFEEFDEAEGKDAKRAPEMKNAGRDARDIKLKPKGRQNKECKDLSPKQATSKALVNPFDALTKVNDDTDDAVGEIDVSAWDSLNLSSATLSSIARLKFVKPTSIQQAAIPAILDGHEIIGKAPTGSGKTLAYGLPIYEHYLKTSFGQSSEEGKAGHRTLPPVALILSPTRELAHQLSAHLTALCSEPSSPAPTIATVTGGLSVHKQQRILAKADIVIGTPGRLWEVINGSAELSKSLRSIKFLVVDEADRLLSEGHFKEVEEILRILDRGDETVEDEPEDDNKTLYGKQQRQTLVFSATFHRDLQQKLAGKGKSIGGDLMGKRESMEYLLKKLNFREEKPQFIDVNPISQMALGLKEGIVECAGTDKDLYLYSLLLHHPNTRTLIFTNSISSVRRLTPFLQNLNLPAQALHSQMPQKARLRSVERFSAPSSQNPILIATDVAARGLDIPSVQLVIHYHLPRAADTYVHRSGRTARAEKSGSSILLCAPEEVQGVRRLVAKVHARNASNSTEDSKNFFMRTIELDRRVVSRVKPRVVLSKKISDAALAKEKRGHEDNWLKTAAEELGVDYDSDEFAAGGESRKGRGQGRRKKENEAWGLTKAEVGALRAELREELGKRINVGVSERYLTAGGVDVDELLRGEKGEFLGRVDDAMQNM</sequence>
<keyword evidence="5 9" id="KW-0347">Helicase</keyword>
<evidence type="ECO:0000313" key="15">
    <source>
        <dbReference type="EMBL" id="KAK0515219.1"/>
    </source>
</evidence>
<keyword evidence="4 9" id="KW-0378">Hydrolase</keyword>